<feature type="signal peptide" evidence="9">
    <location>
        <begin position="1"/>
        <end position="23"/>
    </location>
</feature>
<dbReference type="SUPFAM" id="SSF58087">
    <property type="entry name" value="Variant surface glycoprotein (N-terminal domain)"/>
    <property type="match status" value="1"/>
</dbReference>
<evidence type="ECO:0000256" key="9">
    <source>
        <dbReference type="SAM" id="SignalP"/>
    </source>
</evidence>
<feature type="transmembrane region" description="Helical" evidence="8">
    <location>
        <begin position="471"/>
        <end position="487"/>
    </location>
</feature>
<feature type="chain" id="PRO_5004058613" evidence="9">
    <location>
        <begin position="24"/>
        <end position="613"/>
    </location>
</feature>
<dbReference type="EMBL" id="KC613804">
    <property type="protein sequence ID" value="AGH61235.1"/>
    <property type="molecule type" value="Genomic_DNA"/>
</dbReference>
<keyword evidence="4" id="KW-0336">GPI-anchor</keyword>
<name>M4TDV9_9TRYP</name>
<keyword evidence="8" id="KW-1133">Transmembrane helix</keyword>
<evidence type="ECO:0000256" key="3">
    <source>
        <dbReference type="ARBA" id="ARBA00022475"/>
    </source>
</evidence>
<comment type="function">
    <text evidence="1">VSG forms a coat on the surface of the parasite. The trypanosome evades the immune response of the host by expressing a series of antigenically distinct VSGs from an estimated 1000 VSG genes.</text>
</comment>
<evidence type="ECO:0000256" key="8">
    <source>
        <dbReference type="SAM" id="Phobius"/>
    </source>
</evidence>
<dbReference type="InterPro" id="IPR027446">
    <property type="entry name" value="VSG_C_dom_sf"/>
</dbReference>
<dbReference type="VEuPathDB" id="TriTrypDB:Tb427_000418700"/>
<dbReference type="GO" id="GO:0005886">
    <property type="term" value="C:plasma membrane"/>
    <property type="evidence" value="ECO:0007669"/>
    <property type="project" value="UniProtKB-SubCell"/>
</dbReference>
<evidence type="ECO:0000256" key="7">
    <source>
        <dbReference type="ARBA" id="ARBA00023288"/>
    </source>
</evidence>
<dbReference type="AlphaFoldDB" id="M4TDV9"/>
<dbReference type="Pfam" id="PF00913">
    <property type="entry name" value="Trypan_glycop"/>
    <property type="match status" value="1"/>
</dbReference>
<feature type="transmembrane region" description="Helical" evidence="8">
    <location>
        <begin position="494"/>
        <end position="517"/>
    </location>
</feature>
<dbReference type="SUPFAM" id="SSF118251">
    <property type="entry name" value="Variant surface glycoprotein MITAT 1.2, VSG 221, C-terminal domain"/>
    <property type="match status" value="1"/>
</dbReference>
<keyword evidence="6" id="KW-0325">Glycoprotein</keyword>
<proteinExistence type="predicted"/>
<evidence type="ECO:0000256" key="4">
    <source>
        <dbReference type="ARBA" id="ARBA00022622"/>
    </source>
</evidence>
<evidence type="ECO:0000256" key="1">
    <source>
        <dbReference type="ARBA" id="ARBA00002523"/>
    </source>
</evidence>
<keyword evidence="9" id="KW-0732">Signal</keyword>
<reference evidence="11" key="2">
    <citation type="journal article" date="2014" name="Mol. Biochem. Parasitol.">
        <title>Capturing the variant surface glycoprotein repertoire (the VSGnome) of Trypanosoma brucei Lister 427.</title>
        <authorList>
            <person name="Cross G.A."/>
            <person name="Kim H.S."/>
            <person name="Wickstead B."/>
        </authorList>
    </citation>
    <scope>NUCLEOTIDE SEQUENCE</scope>
    <source>
        <strain evidence="11">Lister 427</strain>
    </source>
</reference>
<dbReference type="InterPro" id="IPR001812">
    <property type="entry name" value="Trypano_VSG_A_N_dom"/>
</dbReference>
<reference evidence="11" key="1">
    <citation type="submission" date="2013-02" db="EMBL/GenBank/DDBJ databases">
        <authorList>
            <person name="Cross G.A.M."/>
            <person name="Kim H.-S."/>
            <person name="Wickstead B."/>
        </authorList>
    </citation>
    <scope>NUCLEOTIDE SEQUENCE</scope>
    <source>
        <strain evidence="11">Lister 427</strain>
    </source>
</reference>
<evidence type="ECO:0000256" key="6">
    <source>
        <dbReference type="ARBA" id="ARBA00023180"/>
    </source>
</evidence>
<keyword evidence="8" id="KW-0812">Transmembrane</keyword>
<keyword evidence="3" id="KW-1003">Cell membrane</keyword>
<feature type="transmembrane region" description="Helical" evidence="8">
    <location>
        <begin position="561"/>
        <end position="584"/>
    </location>
</feature>
<dbReference type="Gene3D" id="3.90.150.10">
    <property type="entry name" value="Variant Surface Glycoprotein, subunit A domain 1"/>
    <property type="match status" value="1"/>
</dbReference>
<evidence type="ECO:0000313" key="11">
    <source>
        <dbReference type="EMBL" id="AGH61235.1"/>
    </source>
</evidence>
<evidence type="ECO:0000256" key="2">
    <source>
        <dbReference type="ARBA" id="ARBA00004609"/>
    </source>
</evidence>
<accession>M4TDV9</accession>
<dbReference type="GO" id="GO:0098552">
    <property type="term" value="C:side of membrane"/>
    <property type="evidence" value="ECO:0007669"/>
    <property type="project" value="UniProtKB-KW"/>
</dbReference>
<keyword evidence="7" id="KW-0449">Lipoprotein</keyword>
<keyword evidence="5 8" id="KW-0472">Membrane</keyword>
<feature type="domain" description="Trypanosome variant surface glycoprotein A-type N-terminal" evidence="10">
    <location>
        <begin position="10"/>
        <end position="376"/>
    </location>
</feature>
<dbReference type="Gene3D" id="4.10.110.20">
    <property type="entry name" value="Variant surface glycoprotein MITAT 1.2, VSG 221, C-terminal domain"/>
    <property type="match status" value="1"/>
</dbReference>
<organism evidence="11">
    <name type="scientific">Trypanosoma brucei</name>
    <dbReference type="NCBI Taxonomy" id="5691"/>
    <lineage>
        <taxon>Eukaryota</taxon>
        <taxon>Discoba</taxon>
        <taxon>Euglenozoa</taxon>
        <taxon>Kinetoplastea</taxon>
        <taxon>Metakinetoplastina</taxon>
        <taxon>Trypanosomatida</taxon>
        <taxon>Trypanosomatidae</taxon>
        <taxon>Trypanosoma</taxon>
    </lineage>
</organism>
<dbReference type="GO" id="GO:0042783">
    <property type="term" value="P:symbiont-mediated evasion of host immune response"/>
    <property type="evidence" value="ECO:0007669"/>
    <property type="project" value="InterPro"/>
</dbReference>
<evidence type="ECO:0000259" key="10">
    <source>
        <dbReference type="Pfam" id="PF00913"/>
    </source>
</evidence>
<sequence length="613" mass="67259">MCRRAVAVTTIILLALTPSKIHCSGRPFNLAYVKKLCKVASALTETASIARTKTDNQVTQAQAAAQASIMAELAAEAATDSNTSELLKAVALAASACAQEAIDNTKVITNVAIAATANAAKAAGHITEFLSFLRHVSAGGTTGTCITHSRNGNAPDENSIQALGCPADVVETGTDKKDFEEAEIDAKGFKTLTANDATDSGSTKCYLLMATAGTSHVWQQARSNAPVMMGFTTVTSNSVGGNTGIKAETLHAMATNWDATTKSGTINVLYDWLGKLKKAEVKGCGATRQAVLEKVISSPRVADLIKAVRKCGKLNAKGTNGDHELKALLKKVLKVDQSHHEKINDVIESQSIKQVLDDNTKPTNMKETNTDSDIRKSLLLHRRLNREKLAELQRQLNEERAKTADTVTTQITETDETCEKKGKEDNCKDGCKEITENGEKKCVVDTTYKTKQVEGAKESVTATNTTGSNSFVIKASPLWLAFFLLGVKFKYSIILRIVVPFYEIFYLANIFFIQHFYKNFAYYSNFERYETFSKMCTIVTFGCKIHGVMKYGERVKKISDILILFILCALIIIIMIGVCCECVYTNVIIREEEKNEWKAKIEALKTMELLQWR</sequence>
<protein>
    <submittedName>
        <fullName evidence="11">Variant surface glycoprotein 781</fullName>
    </submittedName>
</protein>
<evidence type="ECO:0000256" key="5">
    <source>
        <dbReference type="ARBA" id="ARBA00023136"/>
    </source>
</evidence>
<comment type="subcellular location">
    <subcellularLocation>
        <location evidence="2">Cell membrane</location>
        <topology evidence="2">Lipid-anchor</topology>
        <topology evidence="2">GPI-anchor</topology>
    </subcellularLocation>
</comment>